<keyword evidence="1" id="KW-0614">Plasmid</keyword>
<reference evidence="1 3" key="1">
    <citation type="submission" date="2021-03" db="EMBL/GenBank/DDBJ databases">
        <title>Draft genome and methylome analysis of Thiotrix fructosivoruns ATCC 49748.</title>
        <authorList>
            <person name="Fomenkov A."/>
            <person name="Grabovich M.Y."/>
            <person name="Roberts R.J."/>
        </authorList>
    </citation>
    <scope>NUCLEOTIDE SEQUENCE [LARGE SCALE GENOMIC DNA]</scope>
    <source>
        <strain evidence="1 3">ATCC 49748</strain>
        <plasmid evidence="1">pTfr446</plasmid>
    </source>
</reference>
<gene>
    <name evidence="2" type="ORF">J1836_019085</name>
    <name evidence="1" type="ORF">J1836_01980</name>
</gene>
<geneLocation type="plasmid" evidence="1">
    <name>pTfr446</name>
</geneLocation>
<dbReference type="AlphaFoldDB" id="A0A8B0SHN5"/>
<evidence type="ECO:0000313" key="2">
    <source>
        <dbReference type="EMBL" id="QTX10641.1"/>
    </source>
</evidence>
<sequence length="78" mass="8946">MKPFNPSPTYDGLLRQTNALYTLASSQERRISLLNESMERLTRDFNLIGQDAINAESDINQQLTNYIDQLELKLASQQ</sequence>
<accession>A0A8B0SHN5</accession>
<protein>
    <submittedName>
        <fullName evidence="2">Uncharacterized protein</fullName>
    </submittedName>
</protein>
<organism evidence="2">
    <name type="scientific">Thiothrix fructosivorans</name>
    <dbReference type="NCBI Taxonomy" id="111770"/>
    <lineage>
        <taxon>Bacteria</taxon>
        <taxon>Pseudomonadati</taxon>
        <taxon>Pseudomonadota</taxon>
        <taxon>Gammaproteobacteria</taxon>
        <taxon>Thiotrichales</taxon>
        <taxon>Thiotrichaceae</taxon>
        <taxon>Thiothrix</taxon>
    </lineage>
</organism>
<name>A0A8B0SHN5_9GAMM</name>
<evidence type="ECO:0000313" key="3">
    <source>
        <dbReference type="Proteomes" id="UP000664466"/>
    </source>
</evidence>
<evidence type="ECO:0000313" key="1">
    <source>
        <dbReference type="EMBL" id="MBO0611699.1"/>
    </source>
</evidence>
<dbReference type="EMBL" id="CP072748">
    <property type="protein sequence ID" value="QTX10641.1"/>
    <property type="molecule type" value="Genomic_DNA"/>
</dbReference>
<keyword evidence="3" id="KW-1185">Reference proteome</keyword>
<dbReference type="EMBL" id="JAFMPM010000005">
    <property type="protein sequence ID" value="MBO0611699.1"/>
    <property type="molecule type" value="Genomic_DNA"/>
</dbReference>
<proteinExistence type="predicted"/>
<reference evidence="2" key="2">
    <citation type="submission" date="2021-04" db="EMBL/GenBank/DDBJ databases">
        <title>Complete Genome and methylome analysis of Thiothrix fructosivorans ATCC 49748.</title>
        <authorList>
            <person name="Fomenkov A."/>
            <person name="Sun L."/>
            <person name="Vincze T."/>
            <person name="Grabovich M.Y."/>
            <person name="Roberts R.J."/>
        </authorList>
    </citation>
    <scope>NUCLEOTIDE SEQUENCE</scope>
    <source>
        <strain evidence="2">ATCC 49748</strain>
    </source>
</reference>
<dbReference type="RefSeq" id="WP_207249591.1">
    <property type="nucleotide sequence ID" value="NZ_JAFMPM010000005.1"/>
</dbReference>
<dbReference type="Proteomes" id="UP000664466">
    <property type="component" value="Unassembled WGS sequence"/>
</dbReference>